<dbReference type="RefSeq" id="WP_021926772.1">
    <property type="nucleotide sequence ID" value="NZ_JACOOT010000032.1"/>
</dbReference>
<dbReference type="SUPFAM" id="SSF48537">
    <property type="entry name" value="Phospholipase C/P1 nuclease"/>
    <property type="match status" value="1"/>
</dbReference>
<evidence type="ECO:0000259" key="1">
    <source>
        <dbReference type="Pfam" id="PF00882"/>
    </source>
</evidence>
<evidence type="ECO:0000313" key="2">
    <source>
        <dbReference type="EMBL" id="MBC5652095.1"/>
    </source>
</evidence>
<reference evidence="2 3" key="1">
    <citation type="submission" date="2020-08" db="EMBL/GenBank/DDBJ databases">
        <title>Genome public.</title>
        <authorList>
            <person name="Liu C."/>
            <person name="Sun Q."/>
        </authorList>
    </citation>
    <scope>NUCLEOTIDE SEQUENCE [LARGE SCALE GENOMIC DNA]</scope>
    <source>
        <strain evidence="2 3">BX17</strain>
    </source>
</reference>
<dbReference type="Proteomes" id="UP000652847">
    <property type="component" value="Unassembled WGS sequence"/>
</dbReference>
<dbReference type="EMBL" id="JACOOT010000032">
    <property type="protein sequence ID" value="MBC5652095.1"/>
    <property type="molecule type" value="Genomic_DNA"/>
</dbReference>
<dbReference type="GO" id="GO:0016788">
    <property type="term" value="F:hydrolase activity, acting on ester bonds"/>
    <property type="evidence" value="ECO:0007669"/>
    <property type="project" value="InterPro"/>
</dbReference>
<protein>
    <submittedName>
        <fullName evidence="2">Zinc dependent phospholipase C family protein</fullName>
    </submittedName>
</protein>
<dbReference type="Gene3D" id="1.10.575.10">
    <property type="entry name" value="P1 Nuclease"/>
    <property type="match status" value="1"/>
</dbReference>
<accession>A0A8I0AJZ2</accession>
<dbReference type="InterPro" id="IPR008947">
    <property type="entry name" value="PLipase_C/P1_nuclease_dom_sf"/>
</dbReference>
<keyword evidence="3" id="KW-1185">Reference proteome</keyword>
<sequence>MRKKSHILVARYLADQMPATKSLQSHRKAFCLGSILPDIKPSFLTKKHEYFGTFDEVQRKMEALVNSSPQECKERVYWRRAGEVMHYMADYFTFPHNKNFTGNLYEHNKYEKHLKNYLKRYINSGAAAQLTIIPVYFGSFQELVAYIKKAHEGYLLKERNIVEDIQYILRICSQVIHGILQLAAVRLGSENILFPVAC</sequence>
<gene>
    <name evidence="2" type="ORF">H8S54_13510</name>
</gene>
<dbReference type="AlphaFoldDB" id="A0A8I0AJZ2"/>
<organism evidence="2 3">
    <name type="scientific">Blautia segnis</name>
    <dbReference type="NCBI Taxonomy" id="2763030"/>
    <lineage>
        <taxon>Bacteria</taxon>
        <taxon>Bacillati</taxon>
        <taxon>Bacillota</taxon>
        <taxon>Clostridia</taxon>
        <taxon>Lachnospirales</taxon>
        <taxon>Lachnospiraceae</taxon>
        <taxon>Blautia</taxon>
    </lineage>
</organism>
<dbReference type="Pfam" id="PF00882">
    <property type="entry name" value="Zn_dep_PLPC"/>
    <property type="match status" value="1"/>
</dbReference>
<feature type="domain" description="Phospholipase C/D" evidence="1">
    <location>
        <begin position="5"/>
        <end position="159"/>
    </location>
</feature>
<proteinExistence type="predicted"/>
<dbReference type="InterPro" id="IPR029002">
    <property type="entry name" value="PLPC/GPLD1"/>
</dbReference>
<name>A0A8I0AJZ2_9FIRM</name>
<comment type="caution">
    <text evidence="2">The sequence shown here is derived from an EMBL/GenBank/DDBJ whole genome shotgun (WGS) entry which is preliminary data.</text>
</comment>
<evidence type="ECO:0000313" key="3">
    <source>
        <dbReference type="Proteomes" id="UP000652847"/>
    </source>
</evidence>